<keyword evidence="2" id="KW-1185">Reference proteome</keyword>
<organism evidence="1 2">
    <name type="scientific">Caballeronia temeraria</name>
    <dbReference type="NCBI Taxonomy" id="1777137"/>
    <lineage>
        <taxon>Bacteria</taxon>
        <taxon>Pseudomonadati</taxon>
        <taxon>Pseudomonadota</taxon>
        <taxon>Betaproteobacteria</taxon>
        <taxon>Burkholderiales</taxon>
        <taxon>Burkholderiaceae</taxon>
        <taxon>Caballeronia</taxon>
    </lineage>
</organism>
<proteinExistence type="predicted"/>
<sequence length="678" mass="74422">MNDHRLNIAVTSAGIAGRNFIETHLGASVDVVRRSRRDLGEKYSAIAGWGNKRSGALARELAGQSGLPCWLLEDGFLRSAGDGTDPQGLSLAVDDIGIYYDARQGSRLELLIATGCPQESLDRTRTLIGAWRAHRLSKYNHARDGVIRHRDHVLVADQTNGDASIDGALATSGTFRAMLEAALDEHPHSKVVLKVHPDVFAGRKSGHFDVMTPGMASRVEVIGQHVHAPDLLEHARAVYTVSSQIGFEALLWGRAVRTFGMPFYAGWGLSVDALASPERRRAVPLEDLTYAALIAYPRYVDPEQRVCCEVETVVEHIALQRRMRARFPETIHALGFSRWKKPIARAFFGGSEVSFVRHARKIPPRAQALAVWGSGKVDTGAPGDGRMLIRVEDGFVRSVGLGAALVKPSSWVLDDRGIYYDARSTSRIETLLSDAEFDPAVLERAARLRESIVARRLTKYNLGGARWRRPASASRVVLVAGQVEGDASLTYGGVDIRTNLAFLEAVRREEPDAYIVYKPHPDVVAGLRPGAVPGDQSASLCDEVLQDHSIIDVIREVDAVHVMTSLAGFEALLHGKPVTTHGLPFYAGWGLTVDRHRAVRRERAISLDMLVAATLILYPTYVSEMTGRFTTPERILCELDARRSAARDSPARNVLLDGVLRLAARWRSLIGPTRPLKP</sequence>
<accession>A0A158CGQ2</accession>
<protein>
    <submittedName>
        <fullName evidence="1">Capsule polysaccharide biosynthesis protein</fullName>
    </submittedName>
</protein>
<dbReference type="OrthoDB" id="543755at2"/>
<dbReference type="Proteomes" id="UP000054624">
    <property type="component" value="Unassembled WGS sequence"/>
</dbReference>
<dbReference type="AlphaFoldDB" id="A0A158CGQ2"/>
<evidence type="ECO:0000313" key="1">
    <source>
        <dbReference type="EMBL" id="SAK81482.1"/>
    </source>
</evidence>
<dbReference type="CDD" id="cd16439">
    <property type="entry name" value="beta_Kdo_transferase_KpsC_2"/>
    <property type="match status" value="1"/>
</dbReference>
<dbReference type="GO" id="GO:0015774">
    <property type="term" value="P:polysaccharide transport"/>
    <property type="evidence" value="ECO:0007669"/>
    <property type="project" value="InterPro"/>
</dbReference>
<dbReference type="GO" id="GO:0000271">
    <property type="term" value="P:polysaccharide biosynthetic process"/>
    <property type="evidence" value="ECO:0007669"/>
    <property type="project" value="InterPro"/>
</dbReference>
<dbReference type="CDD" id="cd16440">
    <property type="entry name" value="beta_Kdo_transferase_KpsC_1"/>
    <property type="match status" value="1"/>
</dbReference>
<dbReference type="Pfam" id="PF05159">
    <property type="entry name" value="Capsule_synth"/>
    <property type="match status" value="3"/>
</dbReference>
<reference evidence="2" key="1">
    <citation type="submission" date="2016-01" db="EMBL/GenBank/DDBJ databases">
        <authorList>
            <person name="Peeters Charlotte."/>
        </authorList>
    </citation>
    <scope>NUCLEOTIDE SEQUENCE [LARGE SCALE GENOMIC DNA]</scope>
</reference>
<dbReference type="InterPro" id="IPR007833">
    <property type="entry name" value="Capsule_polysaccharide_synth"/>
</dbReference>
<dbReference type="EMBL" id="FCOI02000023">
    <property type="protein sequence ID" value="SAK81482.1"/>
    <property type="molecule type" value="Genomic_DNA"/>
</dbReference>
<gene>
    <name evidence="1" type="ORF">AWB76_05544</name>
</gene>
<evidence type="ECO:0000313" key="2">
    <source>
        <dbReference type="Proteomes" id="UP000054624"/>
    </source>
</evidence>
<dbReference type="STRING" id="1777137.AWB76_05544"/>
<dbReference type="RefSeq" id="WP_061163236.1">
    <property type="nucleotide sequence ID" value="NZ_FCOI02000023.1"/>
</dbReference>
<name>A0A158CGQ2_9BURK</name>